<dbReference type="EMBL" id="BMGL01000003">
    <property type="protein sequence ID" value="GGE07345.1"/>
    <property type="molecule type" value="Genomic_DNA"/>
</dbReference>
<accession>A0A917E5Q5</accession>
<proteinExistence type="predicted"/>
<evidence type="ECO:0000313" key="6">
    <source>
        <dbReference type="EMBL" id="GGE07345.1"/>
    </source>
</evidence>
<reference evidence="6 7" key="1">
    <citation type="journal article" date="2014" name="Int. J. Syst. Evol. Microbiol.">
        <title>Complete genome sequence of Corynebacterium casei LMG S-19264T (=DSM 44701T), isolated from a smear-ripened cheese.</title>
        <authorList>
            <consortium name="US DOE Joint Genome Institute (JGI-PGF)"/>
            <person name="Walter F."/>
            <person name="Albersmeier A."/>
            <person name="Kalinowski J."/>
            <person name="Ruckert C."/>
        </authorList>
    </citation>
    <scope>NUCLEOTIDE SEQUENCE [LARGE SCALE GENOMIC DNA]</scope>
    <source>
        <strain evidence="6 7">CGMCC 1.12925</strain>
    </source>
</reference>
<evidence type="ECO:0000256" key="2">
    <source>
        <dbReference type="ARBA" id="ARBA00023136"/>
    </source>
</evidence>
<evidence type="ECO:0000256" key="1">
    <source>
        <dbReference type="ARBA" id="ARBA00004442"/>
    </source>
</evidence>
<evidence type="ECO:0000256" key="4">
    <source>
        <dbReference type="SAM" id="SignalP"/>
    </source>
</evidence>
<evidence type="ECO:0000256" key="3">
    <source>
        <dbReference type="ARBA" id="ARBA00023237"/>
    </source>
</evidence>
<keyword evidence="4" id="KW-0732">Signal</keyword>
<evidence type="ECO:0000259" key="5">
    <source>
        <dbReference type="Pfam" id="PF07715"/>
    </source>
</evidence>
<keyword evidence="3" id="KW-0998">Cell outer membrane</keyword>
<dbReference type="InterPro" id="IPR036942">
    <property type="entry name" value="Beta-barrel_TonB_sf"/>
</dbReference>
<dbReference type="Proteomes" id="UP000599688">
    <property type="component" value="Unassembled WGS sequence"/>
</dbReference>
<dbReference type="Pfam" id="PF07715">
    <property type="entry name" value="Plug"/>
    <property type="match status" value="1"/>
</dbReference>
<feature type="signal peptide" evidence="4">
    <location>
        <begin position="1"/>
        <end position="21"/>
    </location>
</feature>
<dbReference type="Gene3D" id="2.170.130.10">
    <property type="entry name" value="TonB-dependent receptor, plug domain"/>
    <property type="match status" value="1"/>
</dbReference>
<feature type="chain" id="PRO_5037634055" description="TonB-dependent receptor plug domain-containing protein" evidence="4">
    <location>
        <begin position="22"/>
        <end position="837"/>
    </location>
</feature>
<protein>
    <recommendedName>
        <fullName evidence="5">TonB-dependent receptor plug domain-containing protein</fullName>
    </recommendedName>
</protein>
<dbReference type="GO" id="GO:0009279">
    <property type="term" value="C:cell outer membrane"/>
    <property type="evidence" value="ECO:0007669"/>
    <property type="project" value="UniProtKB-SubCell"/>
</dbReference>
<comment type="subcellular location">
    <subcellularLocation>
        <location evidence="1">Cell outer membrane</location>
    </subcellularLocation>
</comment>
<name>A0A917E5Q5_9FLAO</name>
<dbReference type="InterPro" id="IPR012910">
    <property type="entry name" value="Plug_dom"/>
</dbReference>
<keyword evidence="2" id="KW-0472">Membrane</keyword>
<organism evidence="6 7">
    <name type="scientific">Psychroflexus salis</name>
    <dbReference type="NCBI Taxonomy" id="1526574"/>
    <lineage>
        <taxon>Bacteria</taxon>
        <taxon>Pseudomonadati</taxon>
        <taxon>Bacteroidota</taxon>
        <taxon>Flavobacteriia</taxon>
        <taxon>Flavobacteriales</taxon>
        <taxon>Flavobacteriaceae</taxon>
        <taxon>Psychroflexus</taxon>
    </lineage>
</organism>
<dbReference type="RefSeq" id="WP_188405296.1">
    <property type="nucleotide sequence ID" value="NZ_BMGL01000003.1"/>
</dbReference>
<feature type="domain" description="TonB-dependent receptor plug" evidence="5">
    <location>
        <begin position="217"/>
        <end position="288"/>
    </location>
</feature>
<dbReference type="SUPFAM" id="SSF56935">
    <property type="entry name" value="Porins"/>
    <property type="match status" value="1"/>
</dbReference>
<gene>
    <name evidence="6" type="ORF">GCM10010831_06060</name>
</gene>
<dbReference type="Gene3D" id="2.40.170.20">
    <property type="entry name" value="TonB-dependent receptor, beta-barrel domain"/>
    <property type="match status" value="1"/>
</dbReference>
<evidence type="ECO:0000313" key="7">
    <source>
        <dbReference type="Proteomes" id="UP000599688"/>
    </source>
</evidence>
<keyword evidence="7" id="KW-1185">Reference proteome</keyword>
<dbReference type="AlphaFoldDB" id="A0A917E5Q5"/>
<sequence>MKCNKLNIFLALSLFSLLSFSQTQFKNGIELLQYVESKYKVNFNYLPEEVKQIQVSFTLNEKDDLSSILHQIYLHTNLKYENYRANYYNLSLQKYSYCLEFIDFSSNQSLPQLQFLVNHQESYQSNQYGKVFITDNAKITHLSLQDFKYTLVEDFSPLPKSATCQKVLIMPVEKLKEVIITDYLTTGIRIENDLAISIKPNQMESLPGLVQPDAFHSLQYIPGILSTTESIAEINTRGGTHDQNLILWNGVRMYQTGHFFGMISALNSFAPNEIKVYKNGSSAKYNEGLSSVMDIKTFSEFDAKNSNTIHANMLGTSIATSQQINNKWKIDAAMRVSFTNELTSPTYLQFSERVFQNTDVVNTIQEDIKTSDVDFFFQDLSVNVQYKATEKDVLRAGLLGFQNQLDFDEVNRTTNERAANLLSQESYLAMLNWERNWNKKNKSEIQISGSFYNLEGFNSSIISSQSIEQKNEIIDFKISYLHQLQFSEKQSLLIGYDFQEIGVTNQNRVVFPSIFQLDKKVVQIHSLFAEWKQKSFGNKLQNQIGLRTNYYSRIDEVVFEPRLNIIYQLNNQHQLLLLGEQKHQSISQLIEQQQDFFGVDQRRWSLNNKDDFQLAKSQQIELGWQYSDRGWLLQSQVYYKMVEGFNSKSQGFQNQLEFANILGSYTTYGWESLLQKKWKQIRLWTNFSLSKNDYNFRNFSPSVFPNNFELSFANATGISYQYKQFSISMAGRFHTGRPFTTVNENNPIVNIDVNPQIQYNMPNQENLPTYFQVNASVDYNMNLKKSNLKFGASVMNVFNRRTALNEFYELDNTSTIILTRRLTNLGFTPNFFATFYF</sequence>
<comment type="caution">
    <text evidence="6">The sequence shown here is derived from an EMBL/GenBank/DDBJ whole genome shotgun (WGS) entry which is preliminary data.</text>
</comment>
<dbReference type="InterPro" id="IPR037066">
    <property type="entry name" value="Plug_dom_sf"/>
</dbReference>